<evidence type="ECO:0000313" key="1">
    <source>
        <dbReference type="EMBL" id="CAF4736337.1"/>
    </source>
</evidence>
<name>A0A8S3APA9_9BILA</name>
<evidence type="ECO:0000313" key="3">
    <source>
        <dbReference type="Proteomes" id="UP000676336"/>
    </source>
</evidence>
<dbReference type="EMBL" id="CAJOBI010252052">
    <property type="protein sequence ID" value="CAF5106147.1"/>
    <property type="molecule type" value="Genomic_DNA"/>
</dbReference>
<gene>
    <name evidence="1" type="ORF">SMN809_LOCUS44508</name>
    <name evidence="2" type="ORF">SMN809_LOCUS61895</name>
</gene>
<reference evidence="1" key="1">
    <citation type="submission" date="2021-02" db="EMBL/GenBank/DDBJ databases">
        <authorList>
            <person name="Nowell W R."/>
        </authorList>
    </citation>
    <scope>NUCLEOTIDE SEQUENCE</scope>
</reference>
<feature type="non-terminal residue" evidence="1">
    <location>
        <position position="1"/>
    </location>
</feature>
<organism evidence="1 3">
    <name type="scientific">Rotaria magnacalcarata</name>
    <dbReference type="NCBI Taxonomy" id="392030"/>
    <lineage>
        <taxon>Eukaryota</taxon>
        <taxon>Metazoa</taxon>
        <taxon>Spiralia</taxon>
        <taxon>Gnathifera</taxon>
        <taxon>Rotifera</taxon>
        <taxon>Eurotatoria</taxon>
        <taxon>Bdelloidea</taxon>
        <taxon>Philodinida</taxon>
        <taxon>Philodinidae</taxon>
        <taxon>Rotaria</taxon>
    </lineage>
</organism>
<proteinExistence type="predicted"/>
<evidence type="ECO:0000313" key="2">
    <source>
        <dbReference type="EMBL" id="CAF5106147.1"/>
    </source>
</evidence>
<protein>
    <submittedName>
        <fullName evidence="1">Uncharacterized protein</fullName>
    </submittedName>
</protein>
<sequence>SLPGLVHSIERRLL</sequence>
<accession>A0A8S3APA9</accession>
<comment type="caution">
    <text evidence="1">The sequence shown here is derived from an EMBL/GenBank/DDBJ whole genome shotgun (WGS) entry which is preliminary data.</text>
</comment>
<dbReference type="EMBL" id="CAJOBI010133674">
    <property type="protein sequence ID" value="CAF4736337.1"/>
    <property type="molecule type" value="Genomic_DNA"/>
</dbReference>
<dbReference type="Proteomes" id="UP000676336">
    <property type="component" value="Unassembled WGS sequence"/>
</dbReference>